<keyword evidence="2" id="KW-0808">Transferase</keyword>
<dbReference type="InterPro" id="IPR004147">
    <property type="entry name" value="ABC1_dom"/>
</dbReference>
<dbReference type="GO" id="GO:0004672">
    <property type="term" value="F:protein kinase activity"/>
    <property type="evidence" value="ECO:0007669"/>
    <property type="project" value="InterPro"/>
</dbReference>
<dbReference type="Gene3D" id="1.10.510.10">
    <property type="entry name" value="Transferase(Phosphotransferase) domain 1"/>
    <property type="match status" value="1"/>
</dbReference>
<gene>
    <name evidence="2" type="ORF">NCTC11190_01204</name>
</gene>
<organism evidence="2 3">
    <name type="scientific">Rikenella microfusus</name>
    <dbReference type="NCBI Taxonomy" id="28139"/>
    <lineage>
        <taxon>Bacteria</taxon>
        <taxon>Pseudomonadati</taxon>
        <taxon>Bacteroidota</taxon>
        <taxon>Bacteroidia</taxon>
        <taxon>Bacteroidales</taxon>
        <taxon>Rikenellaceae</taxon>
        <taxon>Rikenella</taxon>
    </lineage>
</organism>
<dbReference type="GO" id="GO:0005524">
    <property type="term" value="F:ATP binding"/>
    <property type="evidence" value="ECO:0007669"/>
    <property type="project" value="InterPro"/>
</dbReference>
<sequence>MAPDEILSANRTDSPVASRHTNNMVLYPTAIRYAETILNPDGLFRSLSELSSDVPPDFSSGAYGVVFRVTVGGKPCALKCFTRHQPGRAEAYRRMAQTLEPFWQEETACLVPFRWLENEITVFGDDDSVSVHPVLQMEWVEGRSLTRALEEAVAASDREALERLAEAFDKMALWLLDRPFAHGDLKPDNIIVREDGRLTMIDYDGLYLPEMAGERARETGTEGFRHPDRSETEFGKQIDDFPIALISLALHALARWPELYGRFGGASALLFDPALLAQGSCPAYNSLKNTDMASDPLFAMLGSGAERFDGLAEALTRHLSAAEISSPVYDYEGEPGREGIRLVRRNGRYGFVTESGTVVAECIYDRAREFSEGAAAVCRDGRWGFIATDGGWLHEPEYEECGDFSEGLAPVCIGGKWGYVDGTFRLLSRPRFDDAWPFSQGRGLVRKGDRYGYAGPDGRMAIPARYEFAQGFREGAACVTEGGLYGYIDRRGRYLIEPMYDYARSKRNGRSYVERDGEGREIEW</sequence>
<dbReference type="RefSeq" id="WP_147288456.1">
    <property type="nucleotide sequence ID" value="NZ_UGVL01000001.1"/>
</dbReference>
<keyword evidence="2" id="KW-0418">Kinase</keyword>
<dbReference type="Proteomes" id="UP000255233">
    <property type="component" value="Unassembled WGS sequence"/>
</dbReference>
<dbReference type="Pfam" id="PF14903">
    <property type="entry name" value="WG_beta_rep"/>
    <property type="match status" value="2"/>
</dbReference>
<dbReference type="EMBL" id="UGVL01000001">
    <property type="protein sequence ID" value="SUE33987.1"/>
    <property type="molecule type" value="Genomic_DNA"/>
</dbReference>
<reference evidence="2 3" key="1">
    <citation type="submission" date="2018-06" db="EMBL/GenBank/DDBJ databases">
        <authorList>
            <consortium name="Pathogen Informatics"/>
            <person name="Doyle S."/>
        </authorList>
    </citation>
    <scope>NUCLEOTIDE SEQUENCE [LARGE SCALE GENOMIC DNA]</scope>
    <source>
        <strain evidence="2 3">NCTC11190</strain>
    </source>
</reference>
<dbReference type="Pfam" id="PF03109">
    <property type="entry name" value="ABC1"/>
    <property type="match status" value="1"/>
</dbReference>
<name>A0A379MT27_9BACT</name>
<evidence type="ECO:0000313" key="3">
    <source>
        <dbReference type="Proteomes" id="UP000255233"/>
    </source>
</evidence>
<dbReference type="SUPFAM" id="SSF56112">
    <property type="entry name" value="Protein kinase-like (PK-like)"/>
    <property type="match status" value="1"/>
</dbReference>
<dbReference type="InterPro" id="IPR011009">
    <property type="entry name" value="Kinase-like_dom_sf"/>
</dbReference>
<accession>A0A379MT27</accession>
<dbReference type="PANTHER" id="PTHR37841:SF1">
    <property type="entry name" value="DUF3298 DOMAIN-CONTAINING PROTEIN"/>
    <property type="match status" value="1"/>
</dbReference>
<dbReference type="PROSITE" id="PS00108">
    <property type="entry name" value="PROTEIN_KINASE_ST"/>
    <property type="match status" value="1"/>
</dbReference>
<dbReference type="PROSITE" id="PS50011">
    <property type="entry name" value="PROTEIN_KINASE_DOM"/>
    <property type="match status" value="1"/>
</dbReference>
<dbReference type="InterPro" id="IPR008271">
    <property type="entry name" value="Ser/Thr_kinase_AS"/>
</dbReference>
<dbReference type="InterPro" id="IPR000719">
    <property type="entry name" value="Prot_kinase_dom"/>
</dbReference>
<feature type="domain" description="Protein kinase" evidence="1">
    <location>
        <begin position="52"/>
        <end position="321"/>
    </location>
</feature>
<dbReference type="InterPro" id="IPR032774">
    <property type="entry name" value="WG_beta_rep"/>
</dbReference>
<keyword evidence="3" id="KW-1185">Reference proteome</keyword>
<dbReference type="AlphaFoldDB" id="A0A379MT27"/>
<dbReference type="SUPFAM" id="SSF69360">
    <property type="entry name" value="Cell wall binding repeat"/>
    <property type="match status" value="1"/>
</dbReference>
<dbReference type="STRING" id="880526.GCA_000427365_00241"/>
<dbReference type="OrthoDB" id="2485468at2"/>
<proteinExistence type="predicted"/>
<dbReference type="PANTHER" id="PTHR37841">
    <property type="entry name" value="GLR2918 PROTEIN"/>
    <property type="match status" value="1"/>
</dbReference>
<protein>
    <submittedName>
        <fullName evidence="2">Protein kinase domain</fullName>
    </submittedName>
</protein>
<evidence type="ECO:0000313" key="2">
    <source>
        <dbReference type="EMBL" id="SUE33987.1"/>
    </source>
</evidence>
<evidence type="ECO:0000259" key="1">
    <source>
        <dbReference type="PROSITE" id="PS50011"/>
    </source>
</evidence>